<dbReference type="EMBL" id="JNOM01000358">
    <property type="protein sequence ID" value="KNG82303.1"/>
    <property type="molecule type" value="Genomic_DNA"/>
</dbReference>
<reference evidence="5 6" key="1">
    <citation type="submission" date="2014-06" db="EMBL/GenBank/DDBJ databases">
        <title>The Genome of the Aflatoxigenic Filamentous Fungus Aspergillus nomius.</title>
        <authorList>
            <person name="Moore M.G."/>
            <person name="Shannon B.M."/>
            <person name="Brian M.M."/>
        </authorList>
    </citation>
    <scope>NUCLEOTIDE SEQUENCE [LARGE SCALE GENOMIC DNA]</scope>
    <source>
        <strain evidence="5 6">NRRL 13137</strain>
    </source>
</reference>
<feature type="compositionally biased region" description="Basic residues" evidence="4">
    <location>
        <begin position="42"/>
        <end position="52"/>
    </location>
</feature>
<name>A0A0L1ISX1_ASPN3</name>
<accession>A0A0L1ISX1</accession>
<dbReference type="GeneID" id="26810499"/>
<feature type="compositionally biased region" description="Polar residues" evidence="4">
    <location>
        <begin position="57"/>
        <end position="72"/>
    </location>
</feature>
<evidence type="ECO:0000256" key="1">
    <source>
        <dbReference type="ARBA" id="ARBA00009224"/>
    </source>
</evidence>
<dbReference type="GO" id="GO:0000266">
    <property type="term" value="P:mitochondrial fission"/>
    <property type="evidence" value="ECO:0007669"/>
    <property type="project" value="TreeGrafter"/>
</dbReference>
<evidence type="ECO:0000256" key="3">
    <source>
        <dbReference type="ARBA" id="ARBA00029631"/>
    </source>
</evidence>
<dbReference type="GO" id="GO:0005739">
    <property type="term" value="C:mitochondrion"/>
    <property type="evidence" value="ECO:0007669"/>
    <property type="project" value="TreeGrafter"/>
</dbReference>
<dbReference type="Pfam" id="PF10558">
    <property type="entry name" value="MTP18"/>
    <property type="match status" value="1"/>
</dbReference>
<feature type="compositionally biased region" description="Basic and acidic residues" evidence="4">
    <location>
        <begin position="403"/>
        <end position="427"/>
    </location>
</feature>
<evidence type="ECO:0000313" key="6">
    <source>
        <dbReference type="Proteomes" id="UP000037505"/>
    </source>
</evidence>
<feature type="compositionally biased region" description="Low complexity" evidence="4">
    <location>
        <begin position="388"/>
        <end position="401"/>
    </location>
</feature>
<dbReference type="RefSeq" id="XP_015403226.1">
    <property type="nucleotide sequence ID" value="XM_015553951.1"/>
</dbReference>
<comment type="caution">
    <text evidence="5">The sequence shown here is derived from an EMBL/GenBank/DDBJ whole genome shotgun (WGS) entry which is preliminary data.</text>
</comment>
<evidence type="ECO:0000256" key="4">
    <source>
        <dbReference type="SAM" id="MobiDB-lite"/>
    </source>
</evidence>
<feature type="region of interest" description="Disordered" evidence="4">
    <location>
        <begin position="384"/>
        <end position="447"/>
    </location>
</feature>
<feature type="compositionally biased region" description="Basic and acidic residues" evidence="4">
    <location>
        <begin position="438"/>
        <end position="447"/>
    </location>
</feature>
<dbReference type="Proteomes" id="UP000037505">
    <property type="component" value="Unassembled WGS sequence"/>
</dbReference>
<evidence type="ECO:0000313" key="5">
    <source>
        <dbReference type="EMBL" id="KNG82303.1"/>
    </source>
</evidence>
<dbReference type="OrthoDB" id="424969at2759"/>
<dbReference type="InterPro" id="IPR019560">
    <property type="entry name" value="Mitochondrial_18_kDa_protein"/>
</dbReference>
<dbReference type="PANTHER" id="PTHR11001:SF2">
    <property type="entry name" value="MITOCHONDRIAL FISSION PROCESS PROTEIN 1"/>
    <property type="match status" value="1"/>
</dbReference>
<feature type="region of interest" description="Disordered" evidence="4">
    <location>
        <begin position="1"/>
        <end position="72"/>
    </location>
</feature>
<dbReference type="AlphaFoldDB" id="A0A0L1ISX1"/>
<dbReference type="PANTHER" id="PTHR11001">
    <property type="entry name" value="MITOCHONDRIAL FISSION PROCESS PROTEIN 1"/>
    <property type="match status" value="1"/>
</dbReference>
<sequence length="447" mass="49624">MHLSQPPSRETLPGLSEHGQRVNGGQGSLSEERKSCSQTTGKSKRKETKRQKHEGASGSQEETTSGEVNSSSLELELVGKRVRLCYGTLGIPSLASTPVLLPHSSLSYSLISESDSRYDYSHGPDDCNAHEVHTIIIIIIMLWGSQSQPEDSPEKPIPREKLPPQLQQLVDHDDGFYDDIYSSYSVDSTDTPYRYAGYANRLRTVLLSAHRYVAYTSDIGESFRPVAHPYLVRSAYAISWSYLIGDVAHEGYKAYLRNRRGMATGNVGGSLRSSTGESDSLEPWPTTRIPLIEDYRVVMAKRAVFQSIASMGLPALTIHSVVKYSGRALKNSKSVWFRTWAPIGLGLSVVPFLPYIFDEPVDEAVEWSFRAAIRAYAGEDAVRPLPPAQTDADASTTALTTHSWEEYKAERRQAREERKKELEERGQKGPLALLGLGGKEDSKKKTE</sequence>
<keyword evidence="6" id="KW-1185">Reference proteome</keyword>
<comment type="similarity">
    <text evidence="1">Belongs to the MTFP1 family.</text>
</comment>
<evidence type="ECO:0000256" key="2">
    <source>
        <dbReference type="ARBA" id="ARBA00017835"/>
    </source>
</evidence>
<organism evidence="5 6">
    <name type="scientific">Aspergillus nomiae NRRL (strain ATCC 15546 / NRRL 13137 / CBS 260.88 / M93)</name>
    <dbReference type="NCBI Taxonomy" id="1509407"/>
    <lineage>
        <taxon>Eukaryota</taxon>
        <taxon>Fungi</taxon>
        <taxon>Dikarya</taxon>
        <taxon>Ascomycota</taxon>
        <taxon>Pezizomycotina</taxon>
        <taxon>Eurotiomycetes</taxon>
        <taxon>Eurotiomycetidae</taxon>
        <taxon>Eurotiales</taxon>
        <taxon>Aspergillaceae</taxon>
        <taxon>Aspergillus</taxon>
        <taxon>Aspergillus subgen. Circumdati</taxon>
    </lineage>
</organism>
<gene>
    <name evidence="5" type="ORF">ANOM_008695</name>
</gene>
<protein>
    <recommendedName>
        <fullName evidence="2">Mitochondrial fission process protein 1</fullName>
    </recommendedName>
    <alternativeName>
        <fullName evidence="3">Mitochondrial 18 kDa protein</fullName>
    </alternativeName>
</protein>
<proteinExistence type="inferred from homology"/>